<evidence type="ECO:0000313" key="1">
    <source>
        <dbReference type="EMBL" id="EDU60116.1"/>
    </source>
</evidence>
<name>A0AA86YTS8_PROST</name>
<comment type="caution">
    <text evidence="1">The sequence shown here is derived from an EMBL/GenBank/DDBJ whole genome shotgun (WGS) entry which is preliminary data.</text>
</comment>
<sequence>MMFFNEEKALAYITFFVVLSLRGITYSGKYLEHQYKPDNFTIQ</sequence>
<dbReference type="AlphaFoldDB" id="A0AA86YTS8"/>
<reference evidence="1 2" key="3">
    <citation type="submission" date="2008-05" db="EMBL/GenBank/DDBJ databases">
        <authorList>
            <person name="Fulton L."/>
            <person name="Clifton S."/>
            <person name="Fulton B."/>
            <person name="Xu J."/>
            <person name="Minx P."/>
            <person name="Pepin K.H."/>
            <person name="Johnson M."/>
            <person name="Thiruvilangam P."/>
            <person name="Bhonagiri V."/>
            <person name="Nash W.E."/>
            <person name="Mardis E.R."/>
            <person name="Wilson R.K."/>
        </authorList>
    </citation>
    <scope>NUCLEOTIDE SEQUENCE [LARGE SCALE GENOMIC DNA]</scope>
    <source>
        <strain evidence="1 2">ATCC 25827</strain>
    </source>
</reference>
<gene>
    <name evidence="1" type="ORF">PROSTU_03321</name>
</gene>
<dbReference type="EMBL" id="ABJD02000101">
    <property type="protein sequence ID" value="EDU60116.1"/>
    <property type="molecule type" value="Genomic_DNA"/>
</dbReference>
<evidence type="ECO:0000313" key="2">
    <source>
        <dbReference type="Proteomes" id="UP000004506"/>
    </source>
</evidence>
<accession>A0AA86YTS8</accession>
<dbReference type="Proteomes" id="UP000004506">
    <property type="component" value="Unassembled WGS sequence"/>
</dbReference>
<organism evidence="1 2">
    <name type="scientific">Providencia stuartii ATCC 25827</name>
    <dbReference type="NCBI Taxonomy" id="471874"/>
    <lineage>
        <taxon>Bacteria</taxon>
        <taxon>Pseudomonadati</taxon>
        <taxon>Pseudomonadota</taxon>
        <taxon>Gammaproteobacteria</taxon>
        <taxon>Enterobacterales</taxon>
        <taxon>Morganellaceae</taxon>
        <taxon>Providencia</taxon>
    </lineage>
</organism>
<proteinExistence type="predicted"/>
<reference evidence="2" key="1">
    <citation type="submission" date="2008-04" db="EMBL/GenBank/DDBJ databases">
        <title>Draft genome sequence of Providencia stuartii (ATCC 25827).</title>
        <authorList>
            <person name="Sudarsanam P."/>
            <person name="Ley R."/>
            <person name="Guruge J."/>
            <person name="Turnbaugh P.J."/>
            <person name="Mahowald M."/>
            <person name="Liep D."/>
            <person name="Gordon J."/>
        </authorList>
    </citation>
    <scope>NUCLEOTIDE SEQUENCE [LARGE SCALE GENOMIC DNA]</scope>
    <source>
        <strain evidence="2">ATCC 25827</strain>
    </source>
</reference>
<protein>
    <submittedName>
        <fullName evidence="1">Uncharacterized protein</fullName>
    </submittedName>
</protein>
<reference evidence="2" key="2">
    <citation type="submission" date="2008-04" db="EMBL/GenBank/DDBJ databases">
        <title>Draft genome sequence of Providencia stuartii(ATCC 25827).</title>
        <authorList>
            <person name="Sudarsanam P."/>
            <person name="Ley R."/>
            <person name="Guruge J."/>
            <person name="Turnbaugh P.J."/>
            <person name="Mahowald M."/>
            <person name="Liep D."/>
            <person name="Gordon J."/>
        </authorList>
    </citation>
    <scope>NUCLEOTIDE SEQUENCE [LARGE SCALE GENOMIC DNA]</scope>
    <source>
        <strain evidence="2">ATCC 25827</strain>
    </source>
</reference>